<dbReference type="PANTHER" id="PTHR35271">
    <property type="entry name" value="ABC TRANSPORTER, SUBSTRATE-BINDING LIPOPROTEIN-RELATED"/>
    <property type="match status" value="1"/>
</dbReference>
<dbReference type="Proteomes" id="UP000002601">
    <property type="component" value="Chromosome"/>
</dbReference>
<dbReference type="HOGENOM" id="CLU_058196_1_0_7"/>
<evidence type="ECO:0000313" key="3">
    <source>
        <dbReference type="Proteomes" id="UP000002601"/>
    </source>
</evidence>
<dbReference type="eggNOG" id="COG2984">
    <property type="taxonomic scope" value="Bacteria"/>
</dbReference>
<dbReference type="KEGG" id="dsa:Desal_3104"/>
<gene>
    <name evidence="2" type="ordered locus">Desal_3104</name>
</gene>
<dbReference type="EMBL" id="CP001649">
    <property type="protein sequence ID" value="ACS81155.1"/>
    <property type="molecule type" value="Genomic_DNA"/>
</dbReference>
<accession>C6C1I0</accession>
<evidence type="ECO:0000256" key="1">
    <source>
        <dbReference type="SAM" id="SignalP"/>
    </source>
</evidence>
<dbReference type="PANTHER" id="PTHR35271:SF1">
    <property type="entry name" value="ABC TRANSPORTER, SUBSTRATE-BINDING LIPOPROTEIN"/>
    <property type="match status" value="1"/>
</dbReference>
<dbReference type="AlphaFoldDB" id="C6C1I0"/>
<organism evidence="2 3">
    <name type="scientific">Maridesulfovibrio salexigens (strain ATCC 14822 / DSM 2638 / NCIMB 8403 / VKM B-1763)</name>
    <name type="common">Desulfovibrio salexigens</name>
    <dbReference type="NCBI Taxonomy" id="526222"/>
    <lineage>
        <taxon>Bacteria</taxon>
        <taxon>Pseudomonadati</taxon>
        <taxon>Thermodesulfobacteriota</taxon>
        <taxon>Desulfovibrionia</taxon>
        <taxon>Desulfovibrionales</taxon>
        <taxon>Desulfovibrionaceae</taxon>
        <taxon>Maridesulfovibrio</taxon>
    </lineage>
</organism>
<dbReference type="InterPro" id="IPR007487">
    <property type="entry name" value="ABC_transpt-TYRBP-like"/>
</dbReference>
<dbReference type="STRING" id="526222.Desal_3104"/>
<protein>
    <recommendedName>
        <fullName evidence="4">ABC transport system substrate-binding protein</fullName>
    </recommendedName>
</protein>
<feature type="signal peptide" evidence="1">
    <location>
        <begin position="1"/>
        <end position="20"/>
    </location>
</feature>
<dbReference type="Pfam" id="PF04392">
    <property type="entry name" value="ABC_sub_bind"/>
    <property type="match status" value="1"/>
</dbReference>
<keyword evidence="3" id="KW-1185">Reference proteome</keyword>
<feature type="chain" id="PRO_5002962886" description="ABC transport system substrate-binding protein" evidence="1">
    <location>
        <begin position="21"/>
        <end position="349"/>
    </location>
</feature>
<sequence>MNKILFVFMLFCFFCSTAVAGKVENKSIMIVHSYGLDNICGDPQHQGVVERLAKAGFVAGENLTVHQYAMSTKKVNNTPELIAKQVEIVLEKIDSIQPDVLVLLDDNAFRTVGLKLVDSDTNIVFSGLNGQPEDYDRKVKWMDSRSAPGHNITGVYEKLHFIDACKVQKKILPGLKKMLVVSDESPTGRAVLKQLGREIDEAGSQLGIEFEIRIATSWEEYVDILGQACSDSTLGTIYPAATLLTDKNGKSRSTADIVKWTVANCRVPGIAINYSFARLGMLGGAGVDFIAMGRQAGAMVAAVLNGTSPGDIPVEEAERYALVFNLKRAKELGMEIPADILMAADVVYK</sequence>
<evidence type="ECO:0008006" key="4">
    <source>
        <dbReference type="Google" id="ProtNLM"/>
    </source>
</evidence>
<name>C6C1I0_MARSD</name>
<proteinExistence type="predicted"/>
<reference evidence="2 3" key="1">
    <citation type="submission" date="2009-06" db="EMBL/GenBank/DDBJ databases">
        <title>Complete sequence of Desulfovibrio salexigens DSM 2638.</title>
        <authorList>
            <consortium name="US DOE Joint Genome Institute"/>
            <person name="Lucas S."/>
            <person name="Copeland A."/>
            <person name="Lapidus A."/>
            <person name="Glavina del Rio T."/>
            <person name="Tice H."/>
            <person name="Bruce D."/>
            <person name="Goodwin L."/>
            <person name="Pitluck S."/>
            <person name="Munk A.C."/>
            <person name="Brettin T."/>
            <person name="Detter J.C."/>
            <person name="Han C."/>
            <person name="Tapia R."/>
            <person name="Larimer F."/>
            <person name="Land M."/>
            <person name="Hauser L."/>
            <person name="Kyrpides N."/>
            <person name="Anderson I."/>
            <person name="Wall J.D."/>
            <person name="Arkin A.P."/>
            <person name="Dehal P."/>
            <person name="Chivian D."/>
            <person name="Giles B."/>
            <person name="Hazen T.C."/>
        </authorList>
    </citation>
    <scope>NUCLEOTIDE SEQUENCE [LARGE SCALE GENOMIC DNA]</scope>
    <source>
        <strain evidence="3">ATCC 14822 / DSM 2638 / NCIMB 8403 / VKM B-1763</strain>
    </source>
</reference>
<dbReference type="Gene3D" id="3.40.50.2300">
    <property type="match status" value="2"/>
</dbReference>
<dbReference type="OrthoDB" id="5447247at2"/>
<evidence type="ECO:0000313" key="2">
    <source>
        <dbReference type="EMBL" id="ACS81155.1"/>
    </source>
</evidence>
<keyword evidence="1" id="KW-0732">Signal</keyword>